<dbReference type="GO" id="GO:0004518">
    <property type="term" value="F:nuclease activity"/>
    <property type="evidence" value="ECO:0007669"/>
    <property type="project" value="UniProtKB-KW"/>
</dbReference>
<protein>
    <submittedName>
        <fullName evidence="6">PIN domain-containing protein</fullName>
    </submittedName>
</protein>
<evidence type="ECO:0000256" key="3">
    <source>
        <dbReference type="ARBA" id="ARBA00022801"/>
    </source>
</evidence>
<dbReference type="InterPro" id="IPR029060">
    <property type="entry name" value="PIN-like_dom_sf"/>
</dbReference>
<reference evidence="6 7" key="1">
    <citation type="submission" date="2019-06" db="EMBL/GenBank/DDBJ databases">
        <title>Sequencing the genomes of 1000 actinobacteria strains.</title>
        <authorList>
            <person name="Klenk H.-P."/>
        </authorList>
    </citation>
    <scope>NUCLEOTIDE SEQUENCE [LARGE SCALE GENOMIC DNA]</scope>
    <source>
        <strain evidence="6 7">DSM 18935</strain>
    </source>
</reference>
<sequence length="97" mass="10732">MSVEGGQEFHFHRLRRTDPETAVRQFDLVDDLVTWHPFDVEVLHLARDLAAQNGVRGRDAVHAATALRAGFADIVSRDPDFDGIPGLTRLDPTDGLA</sequence>
<feature type="domain" description="PIN" evidence="5">
    <location>
        <begin position="14"/>
        <end position="85"/>
    </location>
</feature>
<evidence type="ECO:0000313" key="7">
    <source>
        <dbReference type="Proteomes" id="UP000315628"/>
    </source>
</evidence>
<evidence type="ECO:0000313" key="6">
    <source>
        <dbReference type="EMBL" id="TWD16844.1"/>
    </source>
</evidence>
<evidence type="ECO:0000256" key="4">
    <source>
        <dbReference type="ARBA" id="ARBA00022842"/>
    </source>
</evidence>
<keyword evidence="4" id="KW-0460">Magnesium</keyword>
<organism evidence="6 7">
    <name type="scientific">Marihabitans asiaticum</name>
    <dbReference type="NCBI Taxonomy" id="415218"/>
    <lineage>
        <taxon>Bacteria</taxon>
        <taxon>Bacillati</taxon>
        <taxon>Actinomycetota</taxon>
        <taxon>Actinomycetes</taxon>
        <taxon>Micrococcales</taxon>
        <taxon>Intrasporangiaceae</taxon>
        <taxon>Marihabitans</taxon>
    </lineage>
</organism>
<evidence type="ECO:0000259" key="5">
    <source>
        <dbReference type="Pfam" id="PF01850"/>
    </source>
</evidence>
<dbReference type="RefSeq" id="WP_246074317.1">
    <property type="nucleotide sequence ID" value="NZ_BAAAYT010000002.1"/>
</dbReference>
<dbReference type="Proteomes" id="UP000315628">
    <property type="component" value="Unassembled WGS sequence"/>
</dbReference>
<dbReference type="InterPro" id="IPR002716">
    <property type="entry name" value="PIN_dom"/>
</dbReference>
<keyword evidence="2" id="KW-0479">Metal-binding</keyword>
<dbReference type="Pfam" id="PF01850">
    <property type="entry name" value="PIN"/>
    <property type="match status" value="1"/>
</dbReference>
<dbReference type="GO" id="GO:0046872">
    <property type="term" value="F:metal ion binding"/>
    <property type="evidence" value="ECO:0007669"/>
    <property type="project" value="UniProtKB-KW"/>
</dbReference>
<dbReference type="EMBL" id="VIUW01000001">
    <property type="protein sequence ID" value="TWD16844.1"/>
    <property type="molecule type" value="Genomic_DNA"/>
</dbReference>
<keyword evidence="3" id="KW-0378">Hydrolase</keyword>
<dbReference type="AlphaFoldDB" id="A0A560WH68"/>
<proteinExistence type="predicted"/>
<evidence type="ECO:0000256" key="1">
    <source>
        <dbReference type="ARBA" id="ARBA00022722"/>
    </source>
</evidence>
<dbReference type="Gene3D" id="3.40.50.1010">
    <property type="entry name" value="5'-nuclease"/>
    <property type="match status" value="1"/>
</dbReference>
<dbReference type="SUPFAM" id="SSF88723">
    <property type="entry name" value="PIN domain-like"/>
    <property type="match status" value="1"/>
</dbReference>
<keyword evidence="1" id="KW-0540">Nuclease</keyword>
<evidence type="ECO:0000256" key="2">
    <source>
        <dbReference type="ARBA" id="ARBA00022723"/>
    </source>
</evidence>
<accession>A0A560WH68</accession>
<name>A0A560WH68_9MICO</name>
<keyword evidence="7" id="KW-1185">Reference proteome</keyword>
<gene>
    <name evidence="6" type="ORF">FB557_0387</name>
</gene>
<dbReference type="GO" id="GO:0016787">
    <property type="term" value="F:hydrolase activity"/>
    <property type="evidence" value="ECO:0007669"/>
    <property type="project" value="UniProtKB-KW"/>
</dbReference>
<comment type="caution">
    <text evidence="6">The sequence shown here is derived from an EMBL/GenBank/DDBJ whole genome shotgun (WGS) entry which is preliminary data.</text>
</comment>